<dbReference type="InterPro" id="IPR052763">
    <property type="entry name" value="DnaJ_C4"/>
</dbReference>
<feature type="transmembrane region" description="Helical" evidence="2">
    <location>
        <begin position="162"/>
        <end position="183"/>
    </location>
</feature>
<dbReference type="RefSeq" id="WP_124973298.1">
    <property type="nucleotide sequence ID" value="NZ_RQVS01000013.1"/>
</dbReference>
<gene>
    <name evidence="4" type="ORF">EG850_10660</name>
</gene>
<feature type="domain" description="J" evidence="3">
    <location>
        <begin position="10"/>
        <end position="71"/>
    </location>
</feature>
<sequence>MARHIDFPENLYEVLGLDPSASDEEVRRAGRRRQRETHPDLGGNAEEFTRVRLAVEVLSHPRHRAEHDAWLATTRGLPTPARTGVRLRQQQRAPRTAQPPRSPAQPAARHAAAGSEAPAFDRIPKPSVDVRRLGWYRRAWHRPAEVWPGTAPVAPPPSPRELATVLPFLLVSLAVVVLLSLPMSPLATPWWPVAAVIFVGGLVWLVLRSRGSNPALANAIYWLVIAGSALSGALSFVDGMAGIISGGHDPLSAHVLRGVAALVVVALAMLAWWGLKPRARKMSLERLLMRLADESAPAADSEQQVYGTPGATAMTHSAPGVHPVRRQYAEQIVGERIAALARIPGVRIVHGLRLPGGDPEIATISTAILAGRRLALIDDELRATGDYAVDARGALTRDGSPVNGTIDFPHRVERLHEYFGDVAEVRGWLTIVPDAPGEFAVDNARTWARVRLASVESMLREAGDWLAEDGNRVDRLLLRDLLELQVTP</sequence>
<dbReference type="EMBL" id="RQVS01000013">
    <property type="protein sequence ID" value="RRJ85992.1"/>
    <property type="molecule type" value="Genomic_DNA"/>
</dbReference>
<evidence type="ECO:0000256" key="1">
    <source>
        <dbReference type="SAM" id="MobiDB-lite"/>
    </source>
</evidence>
<feature type="compositionally biased region" description="Low complexity" evidence="1">
    <location>
        <begin position="88"/>
        <end position="113"/>
    </location>
</feature>
<dbReference type="PANTHER" id="PTHR44825:SF1">
    <property type="entry name" value="DNAJ HOMOLOG SUBFAMILY C MEMBER 4"/>
    <property type="match status" value="1"/>
</dbReference>
<dbReference type="Pfam" id="PF00226">
    <property type="entry name" value="DnaJ"/>
    <property type="match status" value="1"/>
</dbReference>
<comment type="caution">
    <text evidence="4">The sequence shown here is derived from an EMBL/GenBank/DDBJ whole genome shotgun (WGS) entry which is preliminary data.</text>
</comment>
<keyword evidence="5" id="KW-1185">Reference proteome</keyword>
<evidence type="ECO:0000313" key="4">
    <source>
        <dbReference type="EMBL" id="RRJ85992.1"/>
    </source>
</evidence>
<dbReference type="PROSITE" id="PS50076">
    <property type="entry name" value="DNAJ_2"/>
    <property type="match status" value="1"/>
</dbReference>
<reference evidence="4 5" key="1">
    <citation type="submission" date="2018-11" db="EMBL/GenBank/DDBJ databases">
        <title>YIM 102482-1 draft genome.</title>
        <authorList>
            <person name="Li G."/>
            <person name="Jiang Y."/>
        </authorList>
    </citation>
    <scope>NUCLEOTIDE SEQUENCE [LARGE SCALE GENOMIC DNA]</scope>
    <source>
        <strain evidence="4 5">YIM 102482-1</strain>
    </source>
</reference>
<feature type="region of interest" description="Disordered" evidence="1">
    <location>
        <begin position="18"/>
        <end position="46"/>
    </location>
</feature>
<keyword evidence="2" id="KW-1133">Transmembrane helix</keyword>
<keyword evidence="2" id="KW-0812">Transmembrane</keyword>
<feature type="transmembrane region" description="Helical" evidence="2">
    <location>
        <begin position="219"/>
        <end position="243"/>
    </location>
</feature>
<dbReference type="CDD" id="cd06257">
    <property type="entry name" value="DnaJ"/>
    <property type="match status" value="1"/>
</dbReference>
<feature type="region of interest" description="Disordered" evidence="1">
    <location>
        <begin position="76"/>
        <end position="122"/>
    </location>
</feature>
<organism evidence="4 5">
    <name type="scientific">Gulosibacter macacae</name>
    <dbReference type="NCBI Taxonomy" id="2488791"/>
    <lineage>
        <taxon>Bacteria</taxon>
        <taxon>Bacillati</taxon>
        <taxon>Actinomycetota</taxon>
        <taxon>Actinomycetes</taxon>
        <taxon>Micrococcales</taxon>
        <taxon>Microbacteriaceae</taxon>
        <taxon>Gulosibacter</taxon>
    </lineage>
</organism>
<evidence type="ECO:0000313" key="5">
    <source>
        <dbReference type="Proteomes" id="UP000274391"/>
    </source>
</evidence>
<dbReference type="AlphaFoldDB" id="A0A3P3VT54"/>
<dbReference type="SMART" id="SM00271">
    <property type="entry name" value="DnaJ"/>
    <property type="match status" value="1"/>
</dbReference>
<dbReference type="InterPro" id="IPR036869">
    <property type="entry name" value="J_dom_sf"/>
</dbReference>
<keyword evidence="2" id="KW-0472">Membrane</keyword>
<dbReference type="SUPFAM" id="SSF46565">
    <property type="entry name" value="Chaperone J-domain"/>
    <property type="match status" value="1"/>
</dbReference>
<protein>
    <recommendedName>
        <fullName evidence="3">J domain-containing protein</fullName>
    </recommendedName>
</protein>
<name>A0A3P3VT54_9MICO</name>
<dbReference type="Gene3D" id="1.10.287.110">
    <property type="entry name" value="DnaJ domain"/>
    <property type="match status" value="1"/>
</dbReference>
<feature type="transmembrane region" description="Helical" evidence="2">
    <location>
        <begin position="189"/>
        <end position="207"/>
    </location>
</feature>
<proteinExistence type="predicted"/>
<dbReference type="PANTHER" id="PTHR44825">
    <property type="match status" value="1"/>
</dbReference>
<evidence type="ECO:0000259" key="3">
    <source>
        <dbReference type="PROSITE" id="PS50076"/>
    </source>
</evidence>
<feature type="transmembrane region" description="Helical" evidence="2">
    <location>
        <begin position="255"/>
        <end position="275"/>
    </location>
</feature>
<accession>A0A3P3VT54</accession>
<dbReference type="InterPro" id="IPR001623">
    <property type="entry name" value="DnaJ_domain"/>
</dbReference>
<evidence type="ECO:0000256" key="2">
    <source>
        <dbReference type="SAM" id="Phobius"/>
    </source>
</evidence>
<dbReference type="OrthoDB" id="5242140at2"/>
<dbReference type="Proteomes" id="UP000274391">
    <property type="component" value="Unassembled WGS sequence"/>
</dbReference>